<dbReference type="InterPro" id="IPR029032">
    <property type="entry name" value="AhpD-like"/>
</dbReference>
<dbReference type="PANTHER" id="PTHR35446">
    <property type="entry name" value="SI:CH211-175M2.5"/>
    <property type="match status" value="1"/>
</dbReference>
<dbReference type="SUPFAM" id="SSF69118">
    <property type="entry name" value="AhpD-like"/>
    <property type="match status" value="1"/>
</dbReference>
<dbReference type="KEGG" id="phs:C2L64_48215"/>
<dbReference type="NCBIfam" id="TIGR01926">
    <property type="entry name" value="peroxid_rel"/>
    <property type="match status" value="1"/>
</dbReference>
<dbReference type="AlphaFoldDB" id="A0AAN1MQV7"/>
<gene>
    <name evidence="2" type="ORF">C2L64_48215</name>
</gene>
<dbReference type="InterPro" id="IPR004675">
    <property type="entry name" value="AhpD_core"/>
</dbReference>
<organism evidence="2 3">
    <name type="scientific">Paraburkholderia hospita</name>
    <dbReference type="NCBI Taxonomy" id="169430"/>
    <lineage>
        <taxon>Bacteria</taxon>
        <taxon>Pseudomonadati</taxon>
        <taxon>Pseudomonadota</taxon>
        <taxon>Betaproteobacteria</taxon>
        <taxon>Burkholderiales</taxon>
        <taxon>Burkholderiaceae</taxon>
        <taxon>Paraburkholderia</taxon>
    </lineage>
</organism>
<dbReference type="EMBL" id="CP026108">
    <property type="protein sequence ID" value="AUT76180.1"/>
    <property type="molecule type" value="Genomic_DNA"/>
</dbReference>
<name>A0AAN1MQV7_9BURK</name>
<feature type="domain" description="Carboxymuconolactone decarboxylase-like" evidence="1">
    <location>
        <begin position="41"/>
        <end position="91"/>
    </location>
</feature>
<protein>
    <submittedName>
        <fullName evidence="2">Alkylhydroperoxidase</fullName>
    </submittedName>
</protein>
<dbReference type="NCBIfam" id="TIGR00778">
    <property type="entry name" value="ahpD_dom"/>
    <property type="match status" value="1"/>
</dbReference>
<dbReference type="Proteomes" id="UP000236649">
    <property type="component" value="Chromosome 4"/>
</dbReference>
<dbReference type="GO" id="GO:0051920">
    <property type="term" value="F:peroxiredoxin activity"/>
    <property type="evidence" value="ECO:0007669"/>
    <property type="project" value="InterPro"/>
</dbReference>
<dbReference type="InterPro" id="IPR003779">
    <property type="entry name" value="CMD-like"/>
</dbReference>
<proteinExistence type="predicted"/>
<evidence type="ECO:0000313" key="2">
    <source>
        <dbReference type="EMBL" id="AUT76180.1"/>
    </source>
</evidence>
<dbReference type="Gene3D" id="1.20.1290.10">
    <property type="entry name" value="AhpD-like"/>
    <property type="match status" value="1"/>
</dbReference>
<evidence type="ECO:0000313" key="3">
    <source>
        <dbReference type="Proteomes" id="UP000236649"/>
    </source>
</evidence>
<dbReference type="GeneID" id="55536049"/>
<dbReference type="RefSeq" id="WP_103154395.1">
    <property type="nucleotide sequence ID" value="NZ_CP026108.1"/>
</dbReference>
<dbReference type="PANTHER" id="PTHR35446:SF3">
    <property type="entry name" value="CMD DOMAIN-CONTAINING PROTEIN"/>
    <property type="match status" value="1"/>
</dbReference>
<accession>A0AAN1MQV7</accession>
<reference evidence="2 3" key="1">
    <citation type="submission" date="2018-01" db="EMBL/GenBank/DDBJ databases">
        <title>Species boundaries and ecological features among Paraburkholderia terrae DSMZ17804T, P. hospita DSMZ17164T and P. caribensis DSMZ13236T.</title>
        <authorList>
            <person name="Pratama A.A."/>
        </authorList>
    </citation>
    <scope>NUCLEOTIDE SEQUENCE [LARGE SCALE GENOMIC DNA]</scope>
    <source>
        <strain evidence="2 3">DSM 17164</strain>
    </source>
</reference>
<dbReference type="Pfam" id="PF02627">
    <property type="entry name" value="CMD"/>
    <property type="match status" value="1"/>
</dbReference>
<sequence>MTRVPIPDRDDAPPESQEMLNAVARQLRFVPALFRAASISPEALTGLTQLSGAMSRAFDARTLARIALAVSQVNECKYCLSLHTYLGMNFGKLSPYEMLRNRWGDSTDAKSTALVMFVRKLVETRGKVVDSELQMIRDAGFDDAQIIEIVAASAFFIFMNLINNVFDTKVDFPEVDIDSKAA</sequence>
<evidence type="ECO:0000259" key="1">
    <source>
        <dbReference type="Pfam" id="PF02627"/>
    </source>
</evidence>
<dbReference type="InterPro" id="IPR010195">
    <property type="entry name" value="Uncharacterised_peroxidase-rel"/>
</dbReference>